<keyword evidence="3" id="KW-1185">Reference proteome</keyword>
<proteinExistence type="predicted"/>
<feature type="transmembrane region" description="Helical" evidence="1">
    <location>
        <begin position="71"/>
        <end position="99"/>
    </location>
</feature>
<accession>A0A0T5NRD7</accession>
<evidence type="ECO:0000313" key="3">
    <source>
        <dbReference type="Proteomes" id="UP000051295"/>
    </source>
</evidence>
<dbReference type="STRING" id="1641875.XM53_17385"/>
<feature type="transmembrane region" description="Helical" evidence="1">
    <location>
        <begin position="137"/>
        <end position="156"/>
    </location>
</feature>
<organism evidence="2 3">
    <name type="scientific">Roseovarius atlanticus</name>
    <dbReference type="NCBI Taxonomy" id="1641875"/>
    <lineage>
        <taxon>Bacteria</taxon>
        <taxon>Pseudomonadati</taxon>
        <taxon>Pseudomonadota</taxon>
        <taxon>Alphaproteobacteria</taxon>
        <taxon>Rhodobacterales</taxon>
        <taxon>Roseobacteraceae</taxon>
        <taxon>Roseovarius</taxon>
    </lineage>
</organism>
<dbReference type="PANTHER" id="PTHR31970:SF9">
    <property type="entry name" value="MOLYBDATE TRANSPORTER 2"/>
    <property type="match status" value="1"/>
</dbReference>
<dbReference type="EMBL" id="LAXJ01000020">
    <property type="protein sequence ID" value="KRS11344.1"/>
    <property type="molecule type" value="Genomic_DNA"/>
</dbReference>
<keyword evidence="1" id="KW-0472">Membrane</keyword>
<dbReference type="InterPro" id="IPR031563">
    <property type="entry name" value="MOT1/MOT2"/>
</dbReference>
<keyword evidence="1" id="KW-1133">Transmembrane helix</keyword>
<name>A0A0T5NRD7_9RHOB</name>
<evidence type="ECO:0000313" key="2">
    <source>
        <dbReference type="EMBL" id="KRS11344.1"/>
    </source>
</evidence>
<sequence>MSPRASDRFRFDLREVNGALGDLGTLLPLTIGAIALVGLSATQVLLGFGLFYIVTGLIYRLPVPVQPMKAIVAVSLVAEISPASIALSGMLIGAALLLLGGTGVIDRIARLVPQSVLTGLQLGLGLGLAWISLGLMAGQPLIGLLSLGLAAAALRLGTHAAFMTLGFGVAAGHFVGHEALPDLSGAAALGWLAPVPDLEDMRIAIADLALPQLALTLTNAVFLTALVAQDSYGARAARVTPKRLCLTSGAANLALSPFGALPMCHGAGGVTAHHRFGARSGGAPVMLGAALLLVALLPQDLRHMALLAIPSATLGALLLIAAVELAANRRLFDAKPSCRPVIAITALTTLLGNPLIGLILGTLAEAVRKAVLARLWGQKAEEPE</sequence>
<keyword evidence="1" id="KW-0812">Transmembrane</keyword>
<reference evidence="2 3" key="1">
    <citation type="submission" date="2015-04" db="EMBL/GenBank/DDBJ databases">
        <title>The draft genome sequence of Roseovarius sp.R12b.</title>
        <authorList>
            <person name="Li G."/>
            <person name="Lai Q."/>
            <person name="Shao Z."/>
            <person name="Yan P."/>
        </authorList>
    </citation>
    <scope>NUCLEOTIDE SEQUENCE [LARGE SCALE GENOMIC DNA]</scope>
    <source>
        <strain evidence="2 3">R12B</strain>
    </source>
</reference>
<feature type="transmembrane region" description="Helical" evidence="1">
    <location>
        <begin position="281"/>
        <end position="298"/>
    </location>
</feature>
<dbReference type="GO" id="GO:0015098">
    <property type="term" value="F:molybdate ion transmembrane transporter activity"/>
    <property type="evidence" value="ECO:0007669"/>
    <property type="project" value="InterPro"/>
</dbReference>
<dbReference type="RefSeq" id="WP_057795612.1">
    <property type="nucleotide sequence ID" value="NZ_LAXJ01000020.1"/>
</dbReference>
<dbReference type="AlphaFoldDB" id="A0A0T5NRD7"/>
<feature type="transmembrane region" description="Helical" evidence="1">
    <location>
        <begin position="304"/>
        <end position="328"/>
    </location>
</feature>
<feature type="transmembrane region" description="Helical" evidence="1">
    <location>
        <begin position="33"/>
        <end position="59"/>
    </location>
</feature>
<feature type="transmembrane region" description="Helical" evidence="1">
    <location>
        <begin position="340"/>
        <end position="364"/>
    </location>
</feature>
<dbReference type="Pfam" id="PF16983">
    <property type="entry name" value="MFS_MOT1"/>
    <property type="match status" value="2"/>
</dbReference>
<dbReference type="Proteomes" id="UP000051295">
    <property type="component" value="Unassembled WGS sequence"/>
</dbReference>
<comment type="caution">
    <text evidence="2">The sequence shown here is derived from an EMBL/GenBank/DDBJ whole genome shotgun (WGS) entry which is preliminary data.</text>
</comment>
<dbReference type="PATRIC" id="fig|1641875.4.peg.1978"/>
<dbReference type="OrthoDB" id="7361398at2"/>
<gene>
    <name evidence="2" type="ORF">XM53_17385</name>
</gene>
<dbReference type="PANTHER" id="PTHR31970">
    <property type="match status" value="1"/>
</dbReference>
<evidence type="ECO:0000256" key="1">
    <source>
        <dbReference type="SAM" id="Phobius"/>
    </source>
</evidence>
<protein>
    <submittedName>
        <fullName evidence="2">Benzoate transporter</fullName>
    </submittedName>
</protein>